<dbReference type="InterPro" id="IPR008969">
    <property type="entry name" value="CarboxyPept-like_regulatory"/>
</dbReference>
<proteinExistence type="predicted"/>
<reference evidence="1 2" key="1">
    <citation type="submission" date="2017-11" db="EMBL/GenBank/DDBJ databases">
        <title>Infants hospitalized years apart are colonized by the same room-sourced microbial strains.</title>
        <authorList>
            <person name="Brooks B."/>
            <person name="Olm M.R."/>
            <person name="Firek B.A."/>
            <person name="Baker R."/>
            <person name="Thomas B.C."/>
            <person name="Morowitz M.J."/>
            <person name="Banfield J.F."/>
        </authorList>
    </citation>
    <scope>NUCLEOTIDE SEQUENCE [LARGE SCALE GENOMIC DNA]</scope>
    <source>
        <strain evidence="1">S2_009_000_R2_76</strain>
    </source>
</reference>
<evidence type="ECO:0000313" key="2">
    <source>
        <dbReference type="Proteomes" id="UP000249645"/>
    </source>
</evidence>
<comment type="caution">
    <text evidence="1">The sequence shown here is derived from an EMBL/GenBank/DDBJ whole genome shotgun (WGS) entry which is preliminary data.</text>
</comment>
<dbReference type="Proteomes" id="UP000249645">
    <property type="component" value="Unassembled WGS sequence"/>
</dbReference>
<accession>A0A2W5EVD0</accession>
<sequence>MSQSIIKGSVADSAGKKLPGVILMAKSPEGKILGFGTSNMEGLFSISLSTAVPDSSLLEASFLGFQKQYFNLKPNTNYKVTMLKDPDSLKEVIVTSVRRRESDSLDFDPDKYAGLGDRTVGDILAKLPGIEIDPSGRIKYQGKEIVNYYINGLNMLDGRYKLANDNIPIDALKKIQIIENDQPVKILKKVSPSDRASINIQLKGFTIATNVKAGIGAGRHPLRDVSVTPMFFFKNFQSILTYQSNNTGVNPNTYMQDFQFQDNVYSRNFTWLQGIQNPPVKENSWLNNNTNLFTGNFLQKLSTNAVVKANGYYLNDHQTQRQENSSTYFVNSDHVSVVELMHNSYNQSNAGGALKLEVNSPKVYLTENLMFKAHQANDLGLVDRTDLNSNTNQRNTRQLHFLRNQFNYSLPVGKQVIGIESNITYKNSPELLSIRSGVYPEILNDSVTYPLTKQQSRLKVFNTNNQANWNTKMGYYGDLKASLGMEYDRQQLVTNLSADGDGTLFDLDYYFNSALFHNDLQLTDRHAYLSTAYNYQNPELFNLYLTLPIEHRDIGIHNYMQNSADSSIGKWLVYPNVNINRRFFHYYTLTWNSGWGYNYGNIDNLNTAYILSSYRSINNQTSGLQFNDFVNHQVSLDFENPLPLVSSSLTLGKNVSHNSNTYASYMDTTGNSSGGNVRRRNTFTAYNMGFRFSKIFPKIKTSLRMELKWNQNNSVQILNNVNNKVVNTCETGTFTVSNKRWAFMNAEYVLSLYRGTGKTNGARLSRTYLETHSLNVDFFPSKQQQISIDGSYRNSHLAMTSRQVYLNLVYEYQLRKSKVDLSLEWDNIFNHQYFTSAYIDAYSEVINRIDLRPMQGVFRIGFHF</sequence>
<name>A0A2W5EVD0_9SPHI</name>
<dbReference type="SUPFAM" id="SSF49464">
    <property type="entry name" value="Carboxypeptidase regulatory domain-like"/>
    <property type="match status" value="1"/>
</dbReference>
<organism evidence="1 2">
    <name type="scientific">Pseudopedobacter saltans</name>
    <dbReference type="NCBI Taxonomy" id="151895"/>
    <lineage>
        <taxon>Bacteria</taxon>
        <taxon>Pseudomonadati</taxon>
        <taxon>Bacteroidota</taxon>
        <taxon>Sphingobacteriia</taxon>
        <taxon>Sphingobacteriales</taxon>
        <taxon>Sphingobacteriaceae</taxon>
        <taxon>Pseudopedobacter</taxon>
    </lineage>
</organism>
<evidence type="ECO:0008006" key="3">
    <source>
        <dbReference type="Google" id="ProtNLM"/>
    </source>
</evidence>
<evidence type="ECO:0000313" key="1">
    <source>
        <dbReference type="EMBL" id="PZP46423.1"/>
    </source>
</evidence>
<protein>
    <recommendedName>
        <fullName evidence="3">TonB-dependent receptor</fullName>
    </recommendedName>
</protein>
<gene>
    <name evidence="1" type="ORF">DI598_12110</name>
</gene>
<dbReference type="EMBL" id="QFOI01000225">
    <property type="protein sequence ID" value="PZP46423.1"/>
    <property type="molecule type" value="Genomic_DNA"/>
</dbReference>
<dbReference type="SUPFAM" id="SSF56935">
    <property type="entry name" value="Porins"/>
    <property type="match status" value="1"/>
</dbReference>
<dbReference type="AlphaFoldDB" id="A0A2W5EVD0"/>